<evidence type="ECO:0000313" key="7">
    <source>
        <dbReference type="Proteomes" id="UP000671910"/>
    </source>
</evidence>
<dbReference type="Gene3D" id="1.10.287.1490">
    <property type="match status" value="1"/>
</dbReference>
<name>A0A9E6SUU2_9ACTN</name>
<evidence type="ECO:0000259" key="3">
    <source>
        <dbReference type="Pfam" id="PF24481"/>
    </source>
</evidence>
<dbReference type="EMBL" id="WPCR01000007">
    <property type="protein sequence ID" value="NHM14400.1"/>
    <property type="molecule type" value="Genomic_DNA"/>
</dbReference>
<accession>A0A9E6SUU2</accession>
<evidence type="ECO:0000313" key="4">
    <source>
        <dbReference type="EMBL" id="NHM14400.1"/>
    </source>
</evidence>
<evidence type="ECO:0000313" key="6">
    <source>
        <dbReference type="Proteomes" id="UP000636394"/>
    </source>
</evidence>
<reference evidence="4 6" key="1">
    <citation type="submission" date="2019-11" db="EMBL/GenBank/DDBJ databases">
        <title>Eggerthellaceae novel genus isolated from the rectal contents of marmort.</title>
        <authorList>
            <person name="Zhang G."/>
        </authorList>
    </citation>
    <scope>NUCLEOTIDE SEQUENCE [LARGE SCALE GENOMIC DNA]</scope>
    <source>
        <strain evidence="4">Zg-886</strain>
        <strain evidence="6">zg-886</strain>
    </source>
</reference>
<evidence type="ECO:0000259" key="2">
    <source>
        <dbReference type="Pfam" id="PF02591"/>
    </source>
</evidence>
<dbReference type="EMBL" id="CP072829">
    <property type="protein sequence ID" value="QTU84876.1"/>
    <property type="molecule type" value="Genomic_DNA"/>
</dbReference>
<proteinExistence type="predicted"/>
<dbReference type="Pfam" id="PF02591">
    <property type="entry name" value="Zn_ribbon_9"/>
    <property type="match status" value="1"/>
</dbReference>
<dbReference type="Proteomes" id="UP000671910">
    <property type="component" value="Chromosome"/>
</dbReference>
<feature type="coiled-coil region" evidence="1">
    <location>
        <begin position="79"/>
        <end position="147"/>
    </location>
</feature>
<dbReference type="Pfam" id="PF24481">
    <property type="entry name" value="CT398_CC"/>
    <property type="match status" value="1"/>
</dbReference>
<organism evidence="5 7">
    <name type="scientific">Xiamenia xianingshaonis</name>
    <dbReference type="NCBI Taxonomy" id="2682776"/>
    <lineage>
        <taxon>Bacteria</taxon>
        <taxon>Bacillati</taxon>
        <taxon>Actinomycetota</taxon>
        <taxon>Coriobacteriia</taxon>
        <taxon>Eggerthellales</taxon>
        <taxon>Eggerthellaceae</taxon>
        <taxon>Xiamenia</taxon>
    </lineage>
</organism>
<reference evidence="5" key="2">
    <citation type="submission" date="2021-04" db="EMBL/GenBank/DDBJ databases">
        <title>Novel species in family Eggerthellaceae.</title>
        <authorList>
            <person name="Zhang G."/>
        </authorList>
    </citation>
    <scope>NUCLEOTIDE SEQUENCE</scope>
    <source>
        <strain evidence="5">Zg-886</strain>
    </source>
</reference>
<dbReference type="InterPro" id="IPR003743">
    <property type="entry name" value="Zf-RING_7"/>
</dbReference>
<evidence type="ECO:0000313" key="5">
    <source>
        <dbReference type="EMBL" id="QTU84876.1"/>
    </source>
</evidence>
<gene>
    <name evidence="4" type="ORF">GMI68_06415</name>
    <name evidence="5" type="ORF">J7S26_02895</name>
</gene>
<feature type="domain" description="C4-type zinc ribbon" evidence="2">
    <location>
        <begin position="204"/>
        <end position="236"/>
    </location>
</feature>
<protein>
    <recommendedName>
        <fullName evidence="8">C4-type zinc ribbon domain-containing protein</fullName>
    </recommendedName>
</protein>
<dbReference type="Proteomes" id="UP000636394">
    <property type="component" value="Unassembled WGS sequence"/>
</dbReference>
<feature type="domain" description="CT398-like coiled coil hairpin" evidence="3">
    <location>
        <begin position="14"/>
        <end position="192"/>
    </location>
</feature>
<dbReference type="RefSeq" id="WP_165059022.1">
    <property type="nucleotide sequence ID" value="NZ_CP072829.1"/>
</dbReference>
<evidence type="ECO:0008006" key="8">
    <source>
        <dbReference type="Google" id="ProtNLM"/>
    </source>
</evidence>
<keyword evidence="1" id="KW-0175">Coiled coil</keyword>
<evidence type="ECO:0000256" key="1">
    <source>
        <dbReference type="SAM" id="Coils"/>
    </source>
</evidence>
<dbReference type="InterPro" id="IPR056003">
    <property type="entry name" value="CT398_CC_hairpin"/>
</dbReference>
<keyword evidence="6" id="KW-1185">Reference proteome</keyword>
<sequence>MQVPTEDLAVLLQMQTIDLEARQCQNDLEALPQRQIILQARAKKKQIEEKNVEIRKFFEASDNRCRMLSEEDSGLAEKQRRLQAEIEELKGDYRSVESRTRDLNGIAKRRATLEEQLSSALDELARIEDMQKKILLMLEAINKKEAEATEGFIKEGGQLKARIAACEADRQKLAQRLPADLSRDYDKIMKRTKGVAVAMLTEKACGACRSTIEPGRLSELRRQGNVVHCPHCQRLLILHS</sequence>
<dbReference type="AlphaFoldDB" id="A0A9E6SUU2"/>
<dbReference type="KEGG" id="ebz:J7S26_02895"/>